<dbReference type="PANTHER" id="PTHR23272:SF184">
    <property type="entry name" value="OS03G0311250 PROTEIN"/>
    <property type="match status" value="1"/>
</dbReference>
<organism evidence="3 4">
    <name type="scientific">Penicillium brasilianum</name>
    <dbReference type="NCBI Taxonomy" id="104259"/>
    <lineage>
        <taxon>Eukaryota</taxon>
        <taxon>Fungi</taxon>
        <taxon>Dikarya</taxon>
        <taxon>Ascomycota</taxon>
        <taxon>Pezizomycotina</taxon>
        <taxon>Eurotiomycetes</taxon>
        <taxon>Eurotiomycetidae</taxon>
        <taxon>Eurotiales</taxon>
        <taxon>Aspergillaceae</taxon>
        <taxon>Penicillium</taxon>
    </lineage>
</organism>
<evidence type="ECO:0000313" key="3">
    <source>
        <dbReference type="EMBL" id="CEJ58345.1"/>
    </source>
</evidence>
<proteinExistence type="predicted"/>
<feature type="region of interest" description="Disordered" evidence="1">
    <location>
        <begin position="270"/>
        <end position="336"/>
    </location>
</feature>
<dbReference type="AlphaFoldDB" id="A0A0F7TSD8"/>
<dbReference type="PANTHER" id="PTHR23272">
    <property type="entry name" value="BED FINGER-RELATED"/>
    <property type="match status" value="1"/>
</dbReference>
<evidence type="ECO:0000256" key="1">
    <source>
        <dbReference type="SAM" id="MobiDB-lite"/>
    </source>
</evidence>
<dbReference type="InterPro" id="IPR012337">
    <property type="entry name" value="RNaseH-like_sf"/>
</dbReference>
<dbReference type="InterPro" id="IPR008906">
    <property type="entry name" value="HATC_C_dom"/>
</dbReference>
<sequence>MLSKTRDITAHNIYSIYNKLFSHLDEAESKLKNKGVIWKKRMLQALQTAKRKLSKYYTATDHESYGDVYALATILCPSKKLRYFALTDWQGEIDYVKHYHGVLKREFHQYKEILRRDSDTVEELSKSEDDEIARYLARGIERQKPRAFWKEHEHEFPILARMARDILSIPASGAGVKRLFNYARDICHYRRGQLKPSTIRELMLHQFATNFEVEQKEMEVIKEHLSAGEAALLDQARKPMPQLETLEPISDNEEEDQELSIEDTQLIESYDENSDGGRADGSKQLQCKRSKRRLSEAFDGDDDGLPEMPIHEGIQGRSGRIRKQPRLPDGFQIDLR</sequence>
<dbReference type="STRING" id="104259.A0A0F7TSD8"/>
<evidence type="ECO:0000259" key="2">
    <source>
        <dbReference type="Pfam" id="PF05699"/>
    </source>
</evidence>
<dbReference type="SUPFAM" id="SSF53098">
    <property type="entry name" value="Ribonuclease H-like"/>
    <property type="match status" value="1"/>
</dbReference>
<feature type="domain" description="HAT C-terminal dimerisation" evidence="2">
    <location>
        <begin position="141"/>
        <end position="204"/>
    </location>
</feature>
<protein>
    <recommendedName>
        <fullName evidence="2">HAT C-terminal dimerisation domain-containing protein</fullName>
    </recommendedName>
</protein>
<dbReference type="Pfam" id="PF05699">
    <property type="entry name" value="Dimer_Tnp_hAT"/>
    <property type="match status" value="1"/>
</dbReference>
<dbReference type="GO" id="GO:0046983">
    <property type="term" value="F:protein dimerization activity"/>
    <property type="evidence" value="ECO:0007669"/>
    <property type="project" value="InterPro"/>
</dbReference>
<evidence type="ECO:0000313" key="4">
    <source>
        <dbReference type="Proteomes" id="UP000042958"/>
    </source>
</evidence>
<dbReference type="EMBL" id="CDHK01000006">
    <property type="protein sequence ID" value="CEJ58345.1"/>
    <property type="molecule type" value="Genomic_DNA"/>
</dbReference>
<name>A0A0F7TSD8_PENBI</name>
<accession>A0A0F7TSD8</accession>
<gene>
    <name evidence="3" type="ORF">PMG11_07004</name>
</gene>
<dbReference type="Proteomes" id="UP000042958">
    <property type="component" value="Unassembled WGS sequence"/>
</dbReference>
<reference evidence="4" key="1">
    <citation type="journal article" date="2015" name="Genome Announc.">
        <title>Draft genome sequence of the fungus Penicillium brasilianum MG11.</title>
        <authorList>
            <person name="Horn F."/>
            <person name="Linde J."/>
            <person name="Mattern D.J."/>
            <person name="Walther G."/>
            <person name="Guthke R."/>
            <person name="Brakhage A.A."/>
            <person name="Valiante V."/>
        </authorList>
    </citation>
    <scope>NUCLEOTIDE SEQUENCE [LARGE SCALE GENOMIC DNA]</scope>
    <source>
        <strain evidence="4">MG11</strain>
    </source>
</reference>
<keyword evidence="4" id="KW-1185">Reference proteome</keyword>
<dbReference type="OrthoDB" id="4507940at2759"/>